<evidence type="ECO:0000256" key="2">
    <source>
        <dbReference type="SAM" id="SignalP"/>
    </source>
</evidence>
<sequence length="235" mass="22907">MRTSLRLFLAVTLLATTSSASAFPGADSAPPPANDEPNTTAPPTPYSPFLPGLILDNIPFLHHATPAAAPPSTAPTPASAESDSAIAPTTTPAPDYELLKKLKRQASSSSSSSSSGGTTCPQSYSACAALGAPGLCCHRDSNCAVDQAGHVACCPSGAVCTGSISASSTVGAGVGVTTVTGSGAASSTSLSFVLPSTASTGTGGGFIIVASTTVASPNAAGAGRRGLIPIVGWFL</sequence>
<feature type="region of interest" description="Disordered" evidence="1">
    <location>
        <begin position="65"/>
        <end position="92"/>
    </location>
</feature>
<reference evidence="3 4" key="1">
    <citation type="journal article" date="2019" name="Sci. Rep.">
        <title>A multi-omics analysis of the grapevine pathogen Lasiodiplodia theobromae reveals that temperature affects the expression of virulence- and pathogenicity-related genes.</title>
        <authorList>
            <person name="Felix C."/>
            <person name="Meneses R."/>
            <person name="Goncalves M.F.M."/>
            <person name="Tilleman L."/>
            <person name="Duarte A.S."/>
            <person name="Jorrin-Novo J.V."/>
            <person name="Van de Peer Y."/>
            <person name="Deforce D."/>
            <person name="Van Nieuwerburgh F."/>
            <person name="Esteves A.C."/>
            <person name="Alves A."/>
        </authorList>
    </citation>
    <scope>NUCLEOTIDE SEQUENCE [LARGE SCALE GENOMIC DNA]</scope>
    <source>
        <strain evidence="3 4">LA-SOL3</strain>
    </source>
</reference>
<feature type="chain" id="PRO_5025012558" evidence="2">
    <location>
        <begin position="23"/>
        <end position="235"/>
    </location>
</feature>
<feature type="region of interest" description="Disordered" evidence="1">
    <location>
        <begin position="21"/>
        <end position="48"/>
    </location>
</feature>
<dbReference type="PANTHER" id="PTHR39599:SF1">
    <property type="entry name" value="GPI-ANCHORED PROTEIN (EUROFUNG)"/>
    <property type="match status" value="1"/>
</dbReference>
<organism evidence="3 4">
    <name type="scientific">Lasiodiplodia theobromae</name>
    <dbReference type="NCBI Taxonomy" id="45133"/>
    <lineage>
        <taxon>Eukaryota</taxon>
        <taxon>Fungi</taxon>
        <taxon>Dikarya</taxon>
        <taxon>Ascomycota</taxon>
        <taxon>Pezizomycotina</taxon>
        <taxon>Dothideomycetes</taxon>
        <taxon>Dothideomycetes incertae sedis</taxon>
        <taxon>Botryosphaeriales</taxon>
        <taxon>Botryosphaeriaceae</taxon>
        <taxon>Lasiodiplodia</taxon>
    </lineage>
</organism>
<dbReference type="Proteomes" id="UP000325902">
    <property type="component" value="Unassembled WGS sequence"/>
</dbReference>
<comment type="caution">
    <text evidence="3">The sequence shown here is derived from an EMBL/GenBank/DDBJ whole genome shotgun (WGS) entry which is preliminary data.</text>
</comment>
<proteinExistence type="predicted"/>
<evidence type="ECO:0000313" key="3">
    <source>
        <dbReference type="EMBL" id="KAB2570757.1"/>
    </source>
</evidence>
<feature type="compositionally biased region" description="Pro residues" evidence="1">
    <location>
        <begin position="29"/>
        <end position="48"/>
    </location>
</feature>
<accession>A0A5N5CZK1</accession>
<dbReference type="EMBL" id="VCHE01000124">
    <property type="protein sequence ID" value="KAB2570757.1"/>
    <property type="molecule type" value="Genomic_DNA"/>
</dbReference>
<gene>
    <name evidence="3" type="ORF">DBV05_g10566</name>
</gene>
<name>A0A5N5CZK1_9PEZI</name>
<dbReference type="PANTHER" id="PTHR39599">
    <property type="entry name" value="GPI-ANCHORED PROTEIN (EUROFUNG)-RELATED-RELATED"/>
    <property type="match status" value="1"/>
</dbReference>
<keyword evidence="2" id="KW-0732">Signal</keyword>
<dbReference type="OrthoDB" id="5410926at2759"/>
<dbReference type="AlphaFoldDB" id="A0A5N5CZK1"/>
<evidence type="ECO:0000256" key="1">
    <source>
        <dbReference type="SAM" id="MobiDB-lite"/>
    </source>
</evidence>
<feature type="signal peptide" evidence="2">
    <location>
        <begin position="1"/>
        <end position="22"/>
    </location>
</feature>
<evidence type="ECO:0000313" key="4">
    <source>
        <dbReference type="Proteomes" id="UP000325902"/>
    </source>
</evidence>
<protein>
    <submittedName>
        <fullName evidence="3">Uncharacterized protein</fullName>
    </submittedName>
</protein>
<keyword evidence="4" id="KW-1185">Reference proteome</keyword>